<dbReference type="FunCoup" id="H2AZG6">
    <property type="interactions" value="796"/>
</dbReference>
<keyword evidence="4 8" id="KW-0812">Transmembrane</keyword>
<evidence type="ECO:0000256" key="5">
    <source>
        <dbReference type="ARBA" id="ARBA00022737"/>
    </source>
</evidence>
<evidence type="ECO:0000256" key="9">
    <source>
        <dbReference type="RuleBase" id="RU000488"/>
    </source>
</evidence>
<keyword evidence="7 8" id="KW-0472">Membrane</keyword>
<evidence type="ECO:0000313" key="11">
    <source>
        <dbReference type="Proteomes" id="UP000005220"/>
    </source>
</evidence>
<keyword evidence="3 9" id="KW-0813">Transport</keyword>
<dbReference type="PANTHER" id="PTHR45667">
    <property type="entry name" value="S-ADENOSYLMETHIONINE MITOCHONDRIAL CARRIER PROTEIN"/>
    <property type="match status" value="1"/>
</dbReference>
<evidence type="ECO:0000256" key="6">
    <source>
        <dbReference type="ARBA" id="ARBA00022989"/>
    </source>
</evidence>
<evidence type="ECO:0000256" key="2">
    <source>
        <dbReference type="ARBA" id="ARBA00006375"/>
    </source>
</evidence>
<feature type="repeat" description="Solcar" evidence="8">
    <location>
        <begin position="204"/>
        <end position="283"/>
    </location>
</feature>
<dbReference type="RefSeq" id="XP_003958857.1">
    <property type="nucleotide sequence ID" value="XM_003958808.1"/>
</dbReference>
<gene>
    <name evidence="10" type="primary">KAFR0H03120</name>
    <name evidence="10" type="ORF">KAFR_0H03120</name>
</gene>
<protein>
    <recommendedName>
        <fullName evidence="12">Mitochondrial carrier protein PET8</fullName>
    </recommendedName>
</protein>
<evidence type="ECO:0000256" key="7">
    <source>
        <dbReference type="ARBA" id="ARBA00023136"/>
    </source>
</evidence>
<keyword evidence="6" id="KW-1133">Transmembrane helix</keyword>
<evidence type="ECO:0000256" key="1">
    <source>
        <dbReference type="ARBA" id="ARBA00004141"/>
    </source>
</evidence>
<accession>H2AZG6</accession>
<dbReference type="InterPro" id="IPR023395">
    <property type="entry name" value="MCP_dom_sf"/>
</dbReference>
<dbReference type="KEGG" id="kaf:KAFR_0H03120"/>
<keyword evidence="11" id="KW-1185">Reference proteome</keyword>
<dbReference type="GeneID" id="13887718"/>
<dbReference type="GO" id="GO:0005739">
    <property type="term" value="C:mitochondrion"/>
    <property type="evidence" value="ECO:0007669"/>
    <property type="project" value="EnsemblFungi"/>
</dbReference>
<dbReference type="InterPro" id="IPR018108">
    <property type="entry name" value="MCP_transmembrane"/>
</dbReference>
<comment type="similarity">
    <text evidence="2 9">Belongs to the mitochondrial carrier (TC 2.A.29) family.</text>
</comment>
<dbReference type="HOGENOM" id="CLU_015166_3_0_1"/>
<dbReference type="SUPFAM" id="SSF103506">
    <property type="entry name" value="Mitochondrial carrier"/>
    <property type="match status" value="1"/>
</dbReference>
<dbReference type="Pfam" id="PF00153">
    <property type="entry name" value="Mito_carr"/>
    <property type="match status" value="3"/>
</dbReference>
<name>H2AZG6_KAZAF</name>
<dbReference type="PROSITE" id="PS50920">
    <property type="entry name" value="SOLCAR"/>
    <property type="match status" value="3"/>
</dbReference>
<evidence type="ECO:0000256" key="8">
    <source>
        <dbReference type="PROSITE-ProRule" id="PRU00282"/>
    </source>
</evidence>
<dbReference type="EMBL" id="HE650828">
    <property type="protein sequence ID" value="CCF59722.1"/>
    <property type="molecule type" value="Genomic_DNA"/>
</dbReference>
<feature type="repeat" description="Solcar" evidence="8">
    <location>
        <begin position="4"/>
        <end position="77"/>
    </location>
</feature>
<evidence type="ECO:0000313" key="10">
    <source>
        <dbReference type="EMBL" id="CCF59722.1"/>
    </source>
</evidence>
<organism evidence="10 11">
    <name type="scientific">Kazachstania africana (strain ATCC 22294 / BCRC 22015 / CBS 2517 / CECT 1963 / NBRC 1671 / NRRL Y-8276)</name>
    <name type="common">Yeast</name>
    <name type="synonym">Kluyveromyces africanus</name>
    <dbReference type="NCBI Taxonomy" id="1071382"/>
    <lineage>
        <taxon>Eukaryota</taxon>
        <taxon>Fungi</taxon>
        <taxon>Dikarya</taxon>
        <taxon>Ascomycota</taxon>
        <taxon>Saccharomycotina</taxon>
        <taxon>Saccharomycetes</taxon>
        <taxon>Saccharomycetales</taxon>
        <taxon>Saccharomycetaceae</taxon>
        <taxon>Kazachstania</taxon>
    </lineage>
</organism>
<keyword evidence="5" id="KW-0677">Repeat</keyword>
<proteinExistence type="inferred from homology"/>
<dbReference type="OrthoDB" id="276989at2759"/>
<evidence type="ECO:0008006" key="12">
    <source>
        <dbReference type="Google" id="ProtNLM"/>
    </source>
</evidence>
<dbReference type="InParanoid" id="H2AZG6"/>
<evidence type="ECO:0000256" key="4">
    <source>
        <dbReference type="ARBA" id="ARBA00022692"/>
    </source>
</evidence>
<dbReference type="STRING" id="1071382.H2AZG6"/>
<dbReference type="GO" id="GO:0016020">
    <property type="term" value="C:membrane"/>
    <property type="evidence" value="ECO:0007669"/>
    <property type="project" value="UniProtKB-SubCell"/>
</dbReference>
<feature type="repeat" description="Solcar" evidence="8">
    <location>
        <begin position="101"/>
        <end position="187"/>
    </location>
</feature>
<dbReference type="GO" id="GO:0000095">
    <property type="term" value="F:S-adenosyl-L-methionine transmembrane transporter activity"/>
    <property type="evidence" value="ECO:0007669"/>
    <property type="project" value="EnsemblFungi"/>
</dbReference>
<comment type="subcellular location">
    <subcellularLocation>
        <location evidence="1">Membrane</location>
        <topology evidence="1">Multi-pass membrane protein</topology>
    </subcellularLocation>
</comment>
<dbReference type="Gene3D" id="1.50.40.10">
    <property type="entry name" value="Mitochondrial carrier domain"/>
    <property type="match status" value="1"/>
</dbReference>
<dbReference type="eggNOG" id="KOG0768">
    <property type="taxonomic scope" value="Eukaryota"/>
</dbReference>
<dbReference type="Proteomes" id="UP000005220">
    <property type="component" value="Chromosome 8"/>
</dbReference>
<dbReference type="AlphaFoldDB" id="H2AZG6"/>
<sequence>MYTGPFLISLVSGAAAGTSTDLVFFPIDTLKTRLQARGGFVKNGGYHNIYKGVGSAIVASAPSASLFFITYDSLKFYLKPYFHNIFLSSGSNVNPELVDASVHMVSSISGEIAACIVRVPAELIKQTTQTSKISNSSWNTVKILLHKGSMPNSSIRSTFYRGWWSTIMREIPFTCIQFPLYEFLKQKWRISSTGQENGNLAPWKGAICGSIAGGIAAATTTPLDFIKTRIMLSDGSITPKMVLKTTLQNEGPLVFFSGVTARTLWISAGGAIFLGVYETVHHLLTIPHT</sequence>
<evidence type="ECO:0000256" key="3">
    <source>
        <dbReference type="ARBA" id="ARBA00022448"/>
    </source>
</evidence>
<reference evidence="10 11" key="1">
    <citation type="journal article" date="2011" name="Proc. Natl. Acad. Sci. U.S.A.">
        <title>Evolutionary erosion of yeast sex chromosomes by mating-type switching accidents.</title>
        <authorList>
            <person name="Gordon J.L."/>
            <person name="Armisen D."/>
            <person name="Proux-Wera E."/>
            <person name="Oheigeartaigh S.S."/>
            <person name="Byrne K.P."/>
            <person name="Wolfe K.H."/>
        </authorList>
    </citation>
    <scope>NUCLEOTIDE SEQUENCE [LARGE SCALE GENOMIC DNA]</scope>
    <source>
        <strain evidence="11">ATCC 22294 / BCRC 22015 / CBS 2517 / CECT 1963 / NBRC 1671 / NRRL Y-8276</strain>
    </source>
</reference>